<evidence type="ECO:0000256" key="1">
    <source>
        <dbReference type="ARBA" id="ARBA00023015"/>
    </source>
</evidence>
<reference evidence="5 6" key="1">
    <citation type="submission" date="2019-06" db="EMBL/GenBank/DDBJ databases">
        <title>Whole genome sequence for Rhodospirillaceae sp. R148.</title>
        <authorList>
            <person name="Wang G."/>
        </authorList>
    </citation>
    <scope>NUCLEOTIDE SEQUENCE [LARGE SCALE GENOMIC DNA]</scope>
    <source>
        <strain evidence="5 6">R148</strain>
    </source>
</reference>
<dbReference type="OrthoDB" id="7349077at2"/>
<dbReference type="GO" id="GO:0003677">
    <property type="term" value="F:DNA binding"/>
    <property type="evidence" value="ECO:0007669"/>
    <property type="project" value="UniProtKB-KW"/>
</dbReference>
<protein>
    <submittedName>
        <fullName evidence="5">MarR family transcriptional regulator</fullName>
    </submittedName>
</protein>
<dbReference type="SUPFAM" id="SSF46785">
    <property type="entry name" value="Winged helix' DNA-binding domain"/>
    <property type="match status" value="1"/>
</dbReference>
<dbReference type="GO" id="GO:0003700">
    <property type="term" value="F:DNA-binding transcription factor activity"/>
    <property type="evidence" value="ECO:0007669"/>
    <property type="project" value="InterPro"/>
</dbReference>
<dbReference type="PANTHER" id="PTHR42756:SF1">
    <property type="entry name" value="TRANSCRIPTIONAL REPRESSOR OF EMRAB OPERON"/>
    <property type="match status" value="1"/>
</dbReference>
<organism evidence="5 6">
    <name type="scientific">Denitrobaculum tricleocarpae</name>
    <dbReference type="NCBI Taxonomy" id="2591009"/>
    <lineage>
        <taxon>Bacteria</taxon>
        <taxon>Pseudomonadati</taxon>
        <taxon>Pseudomonadota</taxon>
        <taxon>Alphaproteobacteria</taxon>
        <taxon>Rhodospirillales</taxon>
        <taxon>Rhodospirillaceae</taxon>
        <taxon>Denitrobaculum</taxon>
    </lineage>
</organism>
<dbReference type="RefSeq" id="WP_142896092.1">
    <property type="nucleotide sequence ID" value="NZ_ML660054.1"/>
</dbReference>
<dbReference type="AlphaFoldDB" id="A0A545TT26"/>
<dbReference type="Pfam" id="PF12802">
    <property type="entry name" value="MarR_2"/>
    <property type="match status" value="1"/>
</dbReference>
<evidence type="ECO:0000256" key="2">
    <source>
        <dbReference type="ARBA" id="ARBA00023125"/>
    </source>
</evidence>
<dbReference type="InterPro" id="IPR000835">
    <property type="entry name" value="HTH_MarR-typ"/>
</dbReference>
<dbReference type="InterPro" id="IPR036388">
    <property type="entry name" value="WH-like_DNA-bd_sf"/>
</dbReference>
<evidence type="ECO:0000313" key="6">
    <source>
        <dbReference type="Proteomes" id="UP000315252"/>
    </source>
</evidence>
<dbReference type="EMBL" id="VHSH01000003">
    <property type="protein sequence ID" value="TQV80379.1"/>
    <property type="molecule type" value="Genomic_DNA"/>
</dbReference>
<comment type="caution">
    <text evidence="5">The sequence shown here is derived from an EMBL/GenBank/DDBJ whole genome shotgun (WGS) entry which is preliminary data.</text>
</comment>
<dbReference type="InterPro" id="IPR036390">
    <property type="entry name" value="WH_DNA-bd_sf"/>
</dbReference>
<feature type="domain" description="HTH marR-type" evidence="4">
    <location>
        <begin position="12"/>
        <end position="144"/>
    </location>
</feature>
<evidence type="ECO:0000256" key="3">
    <source>
        <dbReference type="ARBA" id="ARBA00023163"/>
    </source>
</evidence>
<dbReference type="SMART" id="SM00347">
    <property type="entry name" value="HTH_MARR"/>
    <property type="match status" value="1"/>
</dbReference>
<keyword evidence="1" id="KW-0805">Transcription regulation</keyword>
<dbReference type="Gene3D" id="1.10.10.10">
    <property type="entry name" value="Winged helix-like DNA-binding domain superfamily/Winged helix DNA-binding domain"/>
    <property type="match status" value="1"/>
</dbReference>
<accession>A0A545TT26</accession>
<keyword evidence="3" id="KW-0804">Transcription</keyword>
<evidence type="ECO:0000259" key="4">
    <source>
        <dbReference type="PROSITE" id="PS50995"/>
    </source>
</evidence>
<proteinExistence type="predicted"/>
<dbReference type="PROSITE" id="PS50995">
    <property type="entry name" value="HTH_MARR_2"/>
    <property type="match status" value="1"/>
</dbReference>
<name>A0A545TT26_9PROT</name>
<evidence type="ECO:0000313" key="5">
    <source>
        <dbReference type="EMBL" id="TQV80379.1"/>
    </source>
</evidence>
<gene>
    <name evidence="5" type="ORF">FKG95_09340</name>
</gene>
<dbReference type="Proteomes" id="UP000315252">
    <property type="component" value="Unassembled WGS sequence"/>
</dbReference>
<dbReference type="PANTHER" id="PTHR42756">
    <property type="entry name" value="TRANSCRIPTIONAL REGULATOR, MARR"/>
    <property type="match status" value="1"/>
</dbReference>
<sequence>MKDSQQSSPDSLYELIRLVRPLYKTLESSVAQELERTGISVSQRAVLEQLLDHGPITVPAIGRQLMLPRQFIQKIANELFEQELIRRRENEAHKRSVLLELTDKGEGAIAVIKEREAEVMLPIAAALNSDDLAITRTVITEIIRAFSAHNSDFAKKG</sequence>
<keyword evidence="2" id="KW-0238">DNA-binding</keyword>
<keyword evidence="6" id="KW-1185">Reference proteome</keyword>